<dbReference type="InterPro" id="IPR038731">
    <property type="entry name" value="RgtA/B/C-like"/>
</dbReference>
<keyword evidence="2" id="KW-1003">Cell membrane</keyword>
<name>A0A1F5KAB5_9BACT</name>
<dbReference type="InterPro" id="IPR050297">
    <property type="entry name" value="LipidA_mod_glycosyltrf_83"/>
</dbReference>
<comment type="caution">
    <text evidence="10">The sequence shown here is derived from an EMBL/GenBank/DDBJ whole genome shotgun (WGS) entry which is preliminary data.</text>
</comment>
<dbReference type="GO" id="GO:0009103">
    <property type="term" value="P:lipopolysaccharide biosynthetic process"/>
    <property type="evidence" value="ECO:0007669"/>
    <property type="project" value="UniProtKB-ARBA"/>
</dbReference>
<evidence type="ECO:0000256" key="4">
    <source>
        <dbReference type="ARBA" id="ARBA00022679"/>
    </source>
</evidence>
<comment type="subcellular location">
    <subcellularLocation>
        <location evidence="1">Cell membrane</location>
        <topology evidence="1">Multi-pass membrane protein</topology>
    </subcellularLocation>
</comment>
<evidence type="ECO:0000313" key="10">
    <source>
        <dbReference type="EMBL" id="OGE37902.1"/>
    </source>
</evidence>
<keyword evidence="5 8" id="KW-0812">Transmembrane</keyword>
<feature type="transmembrane region" description="Helical" evidence="8">
    <location>
        <begin position="389"/>
        <end position="409"/>
    </location>
</feature>
<feature type="transmembrane region" description="Helical" evidence="8">
    <location>
        <begin position="364"/>
        <end position="382"/>
    </location>
</feature>
<proteinExistence type="predicted"/>
<dbReference type="GO" id="GO:0010041">
    <property type="term" value="P:response to iron(III) ion"/>
    <property type="evidence" value="ECO:0007669"/>
    <property type="project" value="TreeGrafter"/>
</dbReference>
<feature type="transmembrane region" description="Helical" evidence="8">
    <location>
        <begin position="115"/>
        <end position="131"/>
    </location>
</feature>
<reference evidence="10 11" key="1">
    <citation type="journal article" date="2016" name="Nat. Commun.">
        <title>Thousands of microbial genomes shed light on interconnected biogeochemical processes in an aquifer system.</title>
        <authorList>
            <person name="Anantharaman K."/>
            <person name="Brown C.T."/>
            <person name="Hug L.A."/>
            <person name="Sharon I."/>
            <person name="Castelle C.J."/>
            <person name="Probst A.J."/>
            <person name="Thomas B.C."/>
            <person name="Singh A."/>
            <person name="Wilkins M.J."/>
            <person name="Karaoz U."/>
            <person name="Brodie E.L."/>
            <person name="Williams K.H."/>
            <person name="Hubbard S.S."/>
            <person name="Banfield J.F."/>
        </authorList>
    </citation>
    <scope>NUCLEOTIDE SEQUENCE [LARGE SCALE GENOMIC DNA]</scope>
</reference>
<evidence type="ECO:0000259" key="9">
    <source>
        <dbReference type="Pfam" id="PF13231"/>
    </source>
</evidence>
<dbReference type="PANTHER" id="PTHR33908:SF3">
    <property type="entry name" value="UNDECAPRENYL PHOSPHATE-ALPHA-4-AMINO-4-DEOXY-L-ARABINOSE ARABINOSYL TRANSFERASE"/>
    <property type="match status" value="1"/>
</dbReference>
<keyword evidence="6 8" id="KW-1133">Transmembrane helix</keyword>
<dbReference type="Pfam" id="PF13231">
    <property type="entry name" value="PMT_2"/>
    <property type="match status" value="1"/>
</dbReference>
<sequence>MKKSFIYLLIILVLATTLRIYQLDRVPPSLFGDEVDVGYQAYSLYKTGQDLYGNNWPILVHSLSEYRAPLFIYSDIPFIAIFGLNEWGVRLAAVFWGLIGIIGIFLLTRKLLNETIGLFAALFLTISPWHIHYSRAGFEVTMLLTFLIFGTHFFLKGLEKKYYLIVSTLLFGLTPYIYSTAVVFMPLLLFIMTLIYRKRIEIRGTYFTIAICVLVLVLIPYGFQTISGKSGERFSIISVFGNRDVVNKIQLDQQKEQLPIGFQRFFHNKGVEWGRQISMNYLRAYSPEFLFLNGDPNSRHSVHDMGQMYFFEIILLGFGVFWLLSRFRNGEEKKNIWLIVGWLIIAPVPAALTYDGGFHATRDFIMLPPLVILLAMGTNYILERTKNSGFKFITGLILLFALFNITFYLHRYYAHYPSEQWRAWHFGFKEAMQYVDENESQYKEVFINNTYEPSLIRFLFWTKYDPVKFHQEFVSDQPNTKAVGFEGFTLNKFYFGKFTGPFEQIVDPLSLYVTSAKDDITNSEMLNDQRINLLKTIYSPTNEPIFYLFNGTNEIQL</sequence>
<evidence type="ECO:0000256" key="1">
    <source>
        <dbReference type="ARBA" id="ARBA00004651"/>
    </source>
</evidence>
<keyword evidence="4" id="KW-0808">Transferase</keyword>
<evidence type="ECO:0000256" key="3">
    <source>
        <dbReference type="ARBA" id="ARBA00022676"/>
    </source>
</evidence>
<organism evidence="10 11">
    <name type="scientific">Candidatus Daviesbacteria bacterium RIFCSPHIGHO2_12_FULL_37_11</name>
    <dbReference type="NCBI Taxonomy" id="1797777"/>
    <lineage>
        <taxon>Bacteria</taxon>
        <taxon>Candidatus Daviesiibacteriota</taxon>
    </lineage>
</organism>
<feature type="transmembrane region" description="Helical" evidence="8">
    <location>
        <begin position="205"/>
        <end position="223"/>
    </location>
</feature>
<evidence type="ECO:0000256" key="8">
    <source>
        <dbReference type="SAM" id="Phobius"/>
    </source>
</evidence>
<feature type="domain" description="Glycosyltransferase RgtA/B/C/D-like" evidence="9">
    <location>
        <begin position="78"/>
        <end position="217"/>
    </location>
</feature>
<evidence type="ECO:0000256" key="7">
    <source>
        <dbReference type="ARBA" id="ARBA00023136"/>
    </source>
</evidence>
<gene>
    <name evidence="10" type="ORF">A3F00_00210</name>
</gene>
<keyword evidence="7 8" id="KW-0472">Membrane</keyword>
<feature type="transmembrane region" description="Helical" evidence="8">
    <location>
        <begin position="175"/>
        <end position="196"/>
    </location>
</feature>
<evidence type="ECO:0000256" key="5">
    <source>
        <dbReference type="ARBA" id="ARBA00022692"/>
    </source>
</evidence>
<feature type="transmembrane region" description="Helical" evidence="8">
    <location>
        <begin position="336"/>
        <end position="352"/>
    </location>
</feature>
<protein>
    <recommendedName>
        <fullName evidence="9">Glycosyltransferase RgtA/B/C/D-like domain-containing protein</fullName>
    </recommendedName>
</protein>
<feature type="transmembrane region" description="Helical" evidence="8">
    <location>
        <begin position="306"/>
        <end position="324"/>
    </location>
</feature>
<evidence type="ECO:0000256" key="2">
    <source>
        <dbReference type="ARBA" id="ARBA00022475"/>
    </source>
</evidence>
<dbReference type="GO" id="GO:0005886">
    <property type="term" value="C:plasma membrane"/>
    <property type="evidence" value="ECO:0007669"/>
    <property type="project" value="UniProtKB-SubCell"/>
</dbReference>
<evidence type="ECO:0000313" key="11">
    <source>
        <dbReference type="Proteomes" id="UP000176527"/>
    </source>
</evidence>
<dbReference type="GO" id="GO:0016763">
    <property type="term" value="F:pentosyltransferase activity"/>
    <property type="evidence" value="ECO:0007669"/>
    <property type="project" value="TreeGrafter"/>
</dbReference>
<keyword evidence="3" id="KW-0328">Glycosyltransferase</keyword>
<accession>A0A1F5KAB5</accession>
<dbReference type="EMBL" id="MFDE01000034">
    <property type="protein sequence ID" value="OGE37902.1"/>
    <property type="molecule type" value="Genomic_DNA"/>
</dbReference>
<dbReference type="PANTHER" id="PTHR33908">
    <property type="entry name" value="MANNOSYLTRANSFERASE YKCB-RELATED"/>
    <property type="match status" value="1"/>
</dbReference>
<dbReference type="AlphaFoldDB" id="A0A1F5KAB5"/>
<feature type="transmembrane region" description="Helical" evidence="8">
    <location>
        <begin position="91"/>
        <end position="109"/>
    </location>
</feature>
<dbReference type="Proteomes" id="UP000176527">
    <property type="component" value="Unassembled WGS sequence"/>
</dbReference>
<evidence type="ECO:0000256" key="6">
    <source>
        <dbReference type="ARBA" id="ARBA00022989"/>
    </source>
</evidence>